<evidence type="ECO:0000256" key="3">
    <source>
        <dbReference type="SAM" id="MobiDB-lite"/>
    </source>
</evidence>
<keyword evidence="6" id="KW-1185">Reference proteome</keyword>
<dbReference type="InterPro" id="IPR027417">
    <property type="entry name" value="P-loop_NTPase"/>
</dbReference>
<comment type="caution">
    <text evidence="5">The sequence shown here is derived from an EMBL/GenBank/DDBJ whole genome shotgun (WGS) entry which is preliminary data.</text>
</comment>
<feature type="repeat" description="ANK" evidence="2">
    <location>
        <begin position="873"/>
        <end position="905"/>
    </location>
</feature>
<dbReference type="PANTHER" id="PTHR10039:SF5">
    <property type="entry name" value="NACHT DOMAIN-CONTAINING PROTEIN"/>
    <property type="match status" value="1"/>
</dbReference>
<dbReference type="SUPFAM" id="SSF52540">
    <property type="entry name" value="P-loop containing nucleoside triphosphate hydrolases"/>
    <property type="match status" value="1"/>
</dbReference>
<dbReference type="InterPro" id="IPR036770">
    <property type="entry name" value="Ankyrin_rpt-contain_sf"/>
</dbReference>
<dbReference type="PANTHER" id="PTHR10039">
    <property type="entry name" value="AMELOGENIN"/>
    <property type="match status" value="1"/>
</dbReference>
<dbReference type="Gene3D" id="3.40.50.300">
    <property type="entry name" value="P-loop containing nucleotide triphosphate hydrolases"/>
    <property type="match status" value="1"/>
</dbReference>
<feature type="repeat" description="ANK" evidence="2">
    <location>
        <begin position="906"/>
        <end position="938"/>
    </location>
</feature>
<evidence type="ECO:0000313" key="6">
    <source>
        <dbReference type="Proteomes" id="UP001197093"/>
    </source>
</evidence>
<dbReference type="Proteomes" id="UP001197093">
    <property type="component" value="Unassembled WGS sequence"/>
</dbReference>
<gene>
    <name evidence="5" type="ORF">NEMBOFW57_001501</name>
</gene>
<dbReference type="Pfam" id="PF12796">
    <property type="entry name" value="Ank_2"/>
    <property type="match status" value="2"/>
</dbReference>
<sequence length="960" mass="108224">MCRFTGLDDVEYKKVAAALRRIATTASRQPTSVGQSPLSEEQKRVLLYSLKFDQLDARQMNIKKAHAKTCQWLLDTPDYLDWLDPSKRDKHHGFLWIKGKPGTGKSTLMKFALANAQKKKLKDEIVISFFFNARGDDLEKSTVGMYRSLLLQLLERRPVFQEVFNSLGLRTWNDGCHQWSIEALKALFEEVVLGLGELPVTCFIDALDECDEGQIRDMISVFEHVGEMTTTAKPPIRFQVCFSSRHYPHITIARDVHFVLEGQEEHSKDIARYLNSELKIGHSKLAEQIRADLQEKASGVFMWVVLVVEILNKEHDGGRIRALRQRLRDIPGDLHNLFRDILMRDHHNRGELLLCIQWVLFARQPLKPEHLYFAILSGVDPDALSEWDPDEITAAVMKRFILNSSKGLAEVTKSKSPTVQFIHESVKDFLLKENGLRSIWSDLGGNFEGASQERLKQCCLSYMRIDIATSLKIAGSLPTANTQEAAELRQSANNRFPFLEYATRNVLYHADAAEAGGISQADFLQSFQLADWIKLDNLFERHEVRRHKADASLLYILAARDMAALIKIHPLNWSFFEEEKDERYGTPLFAALATDSNKAVEAFVQVCLERQPQSSLGRKFCEQFLEKGGKSLKVGRDFTFSRKRGAAYHVLEQNDETFLAVFIASRQAPKAPDKQASSWAAVQNYKDLVRLMLETYQATSRMRDYTDQTLLHWAAERGLDVVVRLLLEASQFDGDLRDFYGRTPLSLAAEGRHEVVVRLLLQTRRVDINSKSKMGQTPLSYAAENGNHGAVQLLLEEGADIDSKDDLDRTPLSWAAENGHEGTIQLLLEKDADIESKHYSGRTPLSLAAGGGHETIVQLLLKKDADIESKDNCDQTPLSWAAGEGHETIVQLLLKKDADIESKDNSGRTPLSWAAGRGHETIVQLLLGKDADIESKDNSGLTPLSPIFSPSQDTLQPPAY</sequence>
<organism evidence="5 6">
    <name type="scientific">Staphylotrichum longicolle</name>
    <dbReference type="NCBI Taxonomy" id="669026"/>
    <lineage>
        <taxon>Eukaryota</taxon>
        <taxon>Fungi</taxon>
        <taxon>Dikarya</taxon>
        <taxon>Ascomycota</taxon>
        <taxon>Pezizomycotina</taxon>
        <taxon>Sordariomycetes</taxon>
        <taxon>Sordariomycetidae</taxon>
        <taxon>Sordariales</taxon>
        <taxon>Chaetomiaceae</taxon>
        <taxon>Staphylotrichum</taxon>
    </lineage>
</organism>
<dbReference type="EMBL" id="JAHCVI010000001">
    <property type="protein sequence ID" value="KAG7291482.1"/>
    <property type="molecule type" value="Genomic_DNA"/>
</dbReference>
<accession>A0AAD4I0W1</accession>
<dbReference type="PROSITE" id="PS50297">
    <property type="entry name" value="ANK_REP_REGION"/>
    <property type="match status" value="5"/>
</dbReference>
<dbReference type="InterPro" id="IPR002110">
    <property type="entry name" value="Ankyrin_rpt"/>
</dbReference>
<dbReference type="PROSITE" id="PS50088">
    <property type="entry name" value="ANK_REPEAT"/>
    <property type="match status" value="5"/>
</dbReference>
<keyword evidence="1" id="KW-0677">Repeat</keyword>
<dbReference type="Gene3D" id="1.25.40.20">
    <property type="entry name" value="Ankyrin repeat-containing domain"/>
    <property type="match status" value="1"/>
</dbReference>
<dbReference type="Pfam" id="PF13637">
    <property type="entry name" value="Ank_4"/>
    <property type="match status" value="1"/>
</dbReference>
<dbReference type="SMART" id="SM00248">
    <property type="entry name" value="ANK"/>
    <property type="match status" value="7"/>
</dbReference>
<dbReference type="Pfam" id="PF24883">
    <property type="entry name" value="NPHP3_N"/>
    <property type="match status" value="1"/>
</dbReference>
<feature type="region of interest" description="Disordered" evidence="3">
    <location>
        <begin position="935"/>
        <end position="960"/>
    </location>
</feature>
<dbReference type="AlphaFoldDB" id="A0AAD4I0W1"/>
<keyword evidence="2" id="KW-0040">ANK repeat</keyword>
<name>A0AAD4I0W1_9PEZI</name>
<dbReference type="InterPro" id="IPR056884">
    <property type="entry name" value="NPHP3-like_N"/>
</dbReference>
<feature type="repeat" description="ANK" evidence="2">
    <location>
        <begin position="807"/>
        <end position="839"/>
    </location>
</feature>
<feature type="domain" description="Nephrocystin 3-like N-terminal" evidence="4">
    <location>
        <begin position="69"/>
        <end position="245"/>
    </location>
</feature>
<dbReference type="SUPFAM" id="SSF48403">
    <property type="entry name" value="Ankyrin repeat"/>
    <property type="match status" value="2"/>
</dbReference>
<feature type="repeat" description="ANK" evidence="2">
    <location>
        <begin position="774"/>
        <end position="806"/>
    </location>
</feature>
<reference evidence="5" key="1">
    <citation type="submission" date="2023-02" db="EMBL/GenBank/DDBJ databases">
        <authorList>
            <person name="Palmer J.M."/>
        </authorList>
    </citation>
    <scope>NUCLEOTIDE SEQUENCE</scope>
    <source>
        <strain evidence="5">FW57</strain>
    </source>
</reference>
<evidence type="ECO:0000313" key="5">
    <source>
        <dbReference type="EMBL" id="KAG7291482.1"/>
    </source>
</evidence>
<feature type="repeat" description="ANK" evidence="2">
    <location>
        <begin position="840"/>
        <end position="872"/>
    </location>
</feature>
<protein>
    <recommendedName>
        <fullName evidence="4">Nephrocystin 3-like N-terminal domain-containing protein</fullName>
    </recommendedName>
</protein>
<evidence type="ECO:0000259" key="4">
    <source>
        <dbReference type="Pfam" id="PF24883"/>
    </source>
</evidence>
<evidence type="ECO:0000256" key="1">
    <source>
        <dbReference type="ARBA" id="ARBA00022737"/>
    </source>
</evidence>
<feature type="compositionally biased region" description="Polar residues" evidence="3">
    <location>
        <begin position="938"/>
        <end position="960"/>
    </location>
</feature>
<proteinExistence type="predicted"/>
<evidence type="ECO:0000256" key="2">
    <source>
        <dbReference type="PROSITE-ProRule" id="PRU00023"/>
    </source>
</evidence>